<name>A0ABQ7N889_BRACM</name>
<feature type="region of interest" description="Disordered" evidence="1">
    <location>
        <begin position="525"/>
        <end position="573"/>
    </location>
</feature>
<evidence type="ECO:0000313" key="2">
    <source>
        <dbReference type="EMBL" id="KAG5407115.1"/>
    </source>
</evidence>
<proteinExistence type="predicted"/>
<gene>
    <name evidence="2" type="primary">A03g507490.1_BraROA</name>
    <name evidence="2" type="ORF">IGI04_013234</name>
</gene>
<sequence length="971" mass="109726">LVSFNTYCNTPKPAQLKFLKANGLSTAQLENPRFLIRNLEAKPCRELPEIRSPSRLSLSLPRAVSLLLLSLFAASLLSLSLRRASFSLSRPRLSLLAVNSREWWWRPRGVIDLRSRNDKKKEKLRNGYEPPRDWWGVWKMDRNGIRTAEGLVGSMGKRGGRSVQKRQVRIEAPVRLSHAESWREGVVIHCKGYGLHPREPDAGCTRAGDLIGMQQEKGRVGPLELLTSRFSFRIERTISGNVDDKEGNAPETHGTRNGTHGDVGKVDMCVLNPAPWNPGWKWGGTGVSIGEFDQLRVSGPDQINQKVLVPQCGGVSEVQEWPDIRAWGKRLAGNTAPHRAGEAGEGESDTRPRHAQLHGGIKPCQEMDFWHSDITVKLVPYNKKKKRRGEVWARVPPPGRGPADAEGANRGGQGRTDETVGENRFQIMGTRLRIILGMSSPVHHELGERRMRYGPKGTRAYARKPYRDAWGDVVPALFPDEEEVEFVEPPNAPIQETTVGRRILMPHFQRAAEYRRLYQGQGTFQFAPEADMTPPTRGRGRPRKTGPTREGLGPIRMEDSVPTRKRGRPRKIPSIDAESLRRIPGICQCGTLTQARRGPRSVREYTEEFLESAKRCKPKSAEDWCRWYTAGLREEIRGKLIGVLEPWEFALVNRMAGQAVEAERTLARRVVAISSSEEDVEVEEDPSEDSAWEEEPASSTGSGRVAGPKPEGEQKSQYEVARCGFRGFWRYRETYLFDVSFVLPLIVFGNSPLFWDVTFELKVWNSGRIPNKRGRIFLIRNLEAKPCRELPEIRSPSRLSLSLPRTVSLLLLSLFAASLLSLSLRRASFSLSRPRLSLLAVNSREWWWWPRGVIDLRSRNDKKKEKLRNGYEPPRDWWGVWKMDRNGIRTAEGLVGSMGKRGGRSVQKRQVRIEAPVRLSHAESWREGVVIHCKGYGLHPREPDAGCTRAGDLIGMQQEKGRVGPLELCRS</sequence>
<protein>
    <submittedName>
        <fullName evidence="2">Uncharacterized protein</fullName>
    </submittedName>
</protein>
<organism evidence="2 3">
    <name type="scientific">Brassica rapa subsp. trilocularis</name>
    <dbReference type="NCBI Taxonomy" id="1813537"/>
    <lineage>
        <taxon>Eukaryota</taxon>
        <taxon>Viridiplantae</taxon>
        <taxon>Streptophyta</taxon>
        <taxon>Embryophyta</taxon>
        <taxon>Tracheophyta</taxon>
        <taxon>Spermatophyta</taxon>
        <taxon>Magnoliopsida</taxon>
        <taxon>eudicotyledons</taxon>
        <taxon>Gunneridae</taxon>
        <taxon>Pentapetalae</taxon>
        <taxon>rosids</taxon>
        <taxon>malvids</taxon>
        <taxon>Brassicales</taxon>
        <taxon>Brassicaceae</taxon>
        <taxon>Brassiceae</taxon>
        <taxon>Brassica</taxon>
    </lineage>
</organism>
<accession>A0ABQ7N889</accession>
<feature type="region of interest" description="Disordered" evidence="1">
    <location>
        <begin position="241"/>
        <end position="261"/>
    </location>
</feature>
<feature type="compositionally biased region" description="Acidic residues" evidence="1">
    <location>
        <begin position="677"/>
        <end position="696"/>
    </location>
</feature>
<evidence type="ECO:0000256" key="1">
    <source>
        <dbReference type="SAM" id="MobiDB-lite"/>
    </source>
</evidence>
<dbReference type="InterPro" id="IPR017956">
    <property type="entry name" value="AT_hook_DNA-bd_motif"/>
</dbReference>
<dbReference type="SMART" id="SM00384">
    <property type="entry name" value="AT_hook"/>
    <property type="match status" value="2"/>
</dbReference>
<reference evidence="2 3" key="1">
    <citation type="submission" date="2021-03" db="EMBL/GenBank/DDBJ databases">
        <authorList>
            <person name="King G.J."/>
            <person name="Bancroft I."/>
            <person name="Baten A."/>
            <person name="Bloomfield J."/>
            <person name="Borpatragohain P."/>
            <person name="He Z."/>
            <person name="Irish N."/>
            <person name="Irwin J."/>
            <person name="Liu K."/>
            <person name="Mauleon R.P."/>
            <person name="Moore J."/>
            <person name="Morris R."/>
            <person name="Ostergaard L."/>
            <person name="Wang B."/>
            <person name="Wells R."/>
        </authorList>
    </citation>
    <scope>NUCLEOTIDE SEQUENCE [LARGE SCALE GENOMIC DNA]</scope>
    <source>
        <strain evidence="2">R-o-18</strain>
        <tissue evidence="2">Leaf</tissue>
    </source>
</reference>
<feature type="non-terminal residue" evidence="2">
    <location>
        <position position="1"/>
    </location>
</feature>
<dbReference type="Proteomes" id="UP000823674">
    <property type="component" value="Chromosome A03"/>
</dbReference>
<feature type="region of interest" description="Disordered" evidence="1">
    <location>
        <begin position="387"/>
        <end position="419"/>
    </location>
</feature>
<comment type="caution">
    <text evidence="2">The sequence shown here is derived from an EMBL/GenBank/DDBJ whole genome shotgun (WGS) entry which is preliminary data.</text>
</comment>
<feature type="region of interest" description="Disordered" evidence="1">
    <location>
        <begin position="677"/>
        <end position="713"/>
    </location>
</feature>
<dbReference type="EMBL" id="JADBGQ010000003">
    <property type="protein sequence ID" value="KAG5407115.1"/>
    <property type="molecule type" value="Genomic_DNA"/>
</dbReference>
<keyword evidence="3" id="KW-1185">Reference proteome</keyword>
<feature type="region of interest" description="Disordered" evidence="1">
    <location>
        <begin position="333"/>
        <end position="356"/>
    </location>
</feature>
<evidence type="ECO:0000313" key="3">
    <source>
        <dbReference type="Proteomes" id="UP000823674"/>
    </source>
</evidence>